<keyword evidence="2" id="KW-0812">Transmembrane</keyword>
<evidence type="ECO:0000256" key="2">
    <source>
        <dbReference type="SAM" id="Phobius"/>
    </source>
</evidence>
<dbReference type="Proteomes" id="UP001054837">
    <property type="component" value="Unassembled WGS sequence"/>
</dbReference>
<evidence type="ECO:0000256" key="1">
    <source>
        <dbReference type="SAM" id="MobiDB-lite"/>
    </source>
</evidence>
<organism evidence="3 4">
    <name type="scientific">Caerostris darwini</name>
    <dbReference type="NCBI Taxonomy" id="1538125"/>
    <lineage>
        <taxon>Eukaryota</taxon>
        <taxon>Metazoa</taxon>
        <taxon>Ecdysozoa</taxon>
        <taxon>Arthropoda</taxon>
        <taxon>Chelicerata</taxon>
        <taxon>Arachnida</taxon>
        <taxon>Araneae</taxon>
        <taxon>Araneomorphae</taxon>
        <taxon>Entelegynae</taxon>
        <taxon>Araneoidea</taxon>
        <taxon>Araneidae</taxon>
        <taxon>Caerostris</taxon>
    </lineage>
</organism>
<accession>A0AAV4S599</accession>
<dbReference type="AlphaFoldDB" id="A0AAV4S599"/>
<sequence length="96" mass="11136">MSSRTAFDKSLPTTNGKISRTTPVPAERTVKFPPPPSCYISRILLENLFLFFLFLIRGKRNWIHYFQPQIGNFRLEKSIIAFPRRSILYSDPSVCV</sequence>
<keyword evidence="2" id="KW-1133">Transmembrane helix</keyword>
<comment type="caution">
    <text evidence="3">The sequence shown here is derived from an EMBL/GenBank/DDBJ whole genome shotgun (WGS) entry which is preliminary data.</text>
</comment>
<keyword evidence="4" id="KW-1185">Reference proteome</keyword>
<reference evidence="3 4" key="1">
    <citation type="submission" date="2021-06" db="EMBL/GenBank/DDBJ databases">
        <title>Caerostris darwini draft genome.</title>
        <authorList>
            <person name="Kono N."/>
            <person name="Arakawa K."/>
        </authorList>
    </citation>
    <scope>NUCLEOTIDE SEQUENCE [LARGE SCALE GENOMIC DNA]</scope>
</reference>
<feature type="transmembrane region" description="Helical" evidence="2">
    <location>
        <begin position="39"/>
        <end position="56"/>
    </location>
</feature>
<proteinExistence type="predicted"/>
<gene>
    <name evidence="3" type="ORF">CDAR_392811</name>
</gene>
<dbReference type="EMBL" id="BPLQ01007310">
    <property type="protein sequence ID" value="GIY29368.1"/>
    <property type="molecule type" value="Genomic_DNA"/>
</dbReference>
<keyword evidence="2" id="KW-0472">Membrane</keyword>
<evidence type="ECO:0000313" key="3">
    <source>
        <dbReference type="EMBL" id="GIY29368.1"/>
    </source>
</evidence>
<feature type="region of interest" description="Disordered" evidence="1">
    <location>
        <begin position="1"/>
        <end position="29"/>
    </location>
</feature>
<name>A0AAV4S599_9ARAC</name>
<feature type="compositionally biased region" description="Polar residues" evidence="1">
    <location>
        <begin position="1"/>
        <end position="22"/>
    </location>
</feature>
<protein>
    <submittedName>
        <fullName evidence="3">Uncharacterized protein</fullName>
    </submittedName>
</protein>
<evidence type="ECO:0000313" key="4">
    <source>
        <dbReference type="Proteomes" id="UP001054837"/>
    </source>
</evidence>